<keyword evidence="2" id="KW-1185">Reference proteome</keyword>
<protein>
    <submittedName>
        <fullName evidence="1">Uncharacterized protein</fullName>
    </submittedName>
</protein>
<dbReference type="Proteomes" id="UP000293823">
    <property type="component" value="Unassembled WGS sequence"/>
</dbReference>
<evidence type="ECO:0000313" key="1">
    <source>
        <dbReference type="EMBL" id="RYO55709.1"/>
    </source>
</evidence>
<evidence type="ECO:0000313" key="2">
    <source>
        <dbReference type="Proteomes" id="UP000293823"/>
    </source>
</evidence>
<proteinExistence type="predicted"/>
<gene>
    <name evidence="1" type="ORF">AA0113_g8587</name>
</gene>
<reference evidence="2" key="1">
    <citation type="journal article" date="2019" name="bioRxiv">
        <title>Genomics, evolutionary history and diagnostics of the Alternaria alternata species group including apple and Asian pear pathotypes.</title>
        <authorList>
            <person name="Armitage A.D."/>
            <person name="Cockerton H.M."/>
            <person name="Sreenivasaprasad S."/>
            <person name="Woodhall J.W."/>
            <person name="Lane C.R."/>
            <person name="Harrison R.J."/>
            <person name="Clarkson J.P."/>
        </authorList>
    </citation>
    <scope>NUCLEOTIDE SEQUENCE [LARGE SCALE GENOMIC DNA]</scope>
    <source>
        <strain evidence="2">RGR 97.0016</strain>
    </source>
</reference>
<accession>A0A4Q4RG70</accession>
<organism evidence="1 2">
    <name type="scientific">Alternaria arborescens</name>
    <dbReference type="NCBI Taxonomy" id="156630"/>
    <lineage>
        <taxon>Eukaryota</taxon>
        <taxon>Fungi</taxon>
        <taxon>Dikarya</taxon>
        <taxon>Ascomycota</taxon>
        <taxon>Pezizomycotina</taxon>
        <taxon>Dothideomycetes</taxon>
        <taxon>Pleosporomycetidae</taxon>
        <taxon>Pleosporales</taxon>
        <taxon>Pleosporineae</taxon>
        <taxon>Pleosporaceae</taxon>
        <taxon>Alternaria</taxon>
        <taxon>Alternaria sect. Alternaria</taxon>
    </lineage>
</organism>
<dbReference type="AlphaFoldDB" id="A0A4Q4RG70"/>
<name>A0A4Q4RG70_9PLEO</name>
<sequence>MVHDGGLRTISLRVRGARRTRTPQGPYKTQDALRSKYRDDLAVEAEVEPWKFQSESLDRQVGYVVIAAGLIVRGTQVSDAVRKDWLQQTGPVAAHGA</sequence>
<dbReference type="EMBL" id="PEJP01000036">
    <property type="protein sequence ID" value="RYO55709.1"/>
    <property type="molecule type" value="Genomic_DNA"/>
</dbReference>
<comment type="caution">
    <text evidence="1">The sequence shown here is derived from an EMBL/GenBank/DDBJ whole genome shotgun (WGS) entry which is preliminary data.</text>
</comment>